<comment type="caution">
    <text evidence="2">The sequence shown here is derived from an EMBL/GenBank/DDBJ whole genome shotgun (WGS) entry which is preliminary data.</text>
</comment>
<evidence type="ECO:0000313" key="2">
    <source>
        <dbReference type="EMBL" id="KGE15092.1"/>
    </source>
</evidence>
<proteinExistence type="predicted"/>
<accession>A0A0B8T1R7</accession>
<feature type="chain" id="PRO_5002138552" evidence="1">
    <location>
        <begin position="24"/>
        <end position="133"/>
    </location>
</feature>
<organism evidence="2 3">
    <name type="scientific">Sphingobacterium deserti</name>
    <dbReference type="NCBI Taxonomy" id="1229276"/>
    <lineage>
        <taxon>Bacteria</taxon>
        <taxon>Pseudomonadati</taxon>
        <taxon>Bacteroidota</taxon>
        <taxon>Sphingobacteriia</taxon>
        <taxon>Sphingobacteriales</taxon>
        <taxon>Sphingobacteriaceae</taxon>
        <taxon>Sphingobacterium</taxon>
    </lineage>
</organism>
<keyword evidence="1" id="KW-0732">Signal</keyword>
<dbReference type="AlphaFoldDB" id="A0A0B8T1R7"/>
<sequence length="133" mass="13944">MNKLTKAVTLILFFSVNSTLLLAQNATIKGSLFDGTVVAGYVDKGAYINCTGPAVKYSRSGASILLGLLPSLKIKEDNVAEGSPRNALITPTLGFGITACIGHFALQLPAFYAAKTATTNGKWNLGVGIGYKF</sequence>
<protein>
    <submittedName>
        <fullName evidence="2">Uncharacterized protein</fullName>
    </submittedName>
</protein>
<reference evidence="3" key="1">
    <citation type="submission" date="2014-04" db="EMBL/GenBank/DDBJ databases">
        <title>Whole-Genome optical mapping and complete genome sequence of Sphingobacterium deserti sp. nov., a new spaces isolated from desert in the west of China.</title>
        <authorList>
            <person name="Teng C."/>
            <person name="Zhou Z."/>
            <person name="Li X."/>
            <person name="Chen M."/>
            <person name="Lin M."/>
            <person name="Wang L."/>
            <person name="Su S."/>
            <person name="Zhang C."/>
            <person name="Zhang W."/>
        </authorList>
    </citation>
    <scope>NUCLEOTIDE SEQUENCE [LARGE SCALE GENOMIC DNA]</scope>
    <source>
        <strain evidence="3">ACCC05744</strain>
    </source>
</reference>
<reference evidence="2 3" key="2">
    <citation type="journal article" date="2015" name="PLoS ONE">
        <title>Whole-Genome Optical Mapping and Finished Genome Sequence of Sphingobacterium deserti sp. nov., a New Species Isolated from the Western Desert of China.</title>
        <authorList>
            <person name="Teng C."/>
            <person name="Zhou Z."/>
            <person name="Molnar I."/>
            <person name="Li X."/>
            <person name="Tang R."/>
            <person name="Chen M."/>
            <person name="Wang L."/>
            <person name="Su S."/>
            <person name="Zhang W."/>
            <person name="Lin M."/>
        </authorList>
    </citation>
    <scope>NUCLEOTIDE SEQUENCE [LARGE SCALE GENOMIC DNA]</scope>
    <source>
        <strain evidence="3">ACCC05744</strain>
    </source>
</reference>
<evidence type="ECO:0000313" key="3">
    <source>
        <dbReference type="Proteomes" id="UP000031802"/>
    </source>
</evidence>
<dbReference type="eggNOG" id="ENOG5032VPV">
    <property type="taxonomic scope" value="Bacteria"/>
</dbReference>
<name>A0A0B8T1R7_9SPHI</name>
<dbReference type="RefSeq" id="WP_037496501.1">
    <property type="nucleotide sequence ID" value="NZ_JJMU01000020.1"/>
</dbReference>
<dbReference type="EMBL" id="JJMU01000020">
    <property type="protein sequence ID" value="KGE15092.1"/>
    <property type="molecule type" value="Genomic_DNA"/>
</dbReference>
<keyword evidence="3" id="KW-1185">Reference proteome</keyword>
<dbReference type="Proteomes" id="UP000031802">
    <property type="component" value="Unassembled WGS sequence"/>
</dbReference>
<dbReference type="STRING" id="1229276.DI53_1154"/>
<feature type="signal peptide" evidence="1">
    <location>
        <begin position="1"/>
        <end position="23"/>
    </location>
</feature>
<dbReference type="PATRIC" id="fig|1229276.3.peg.1195"/>
<evidence type="ECO:0000256" key="1">
    <source>
        <dbReference type="SAM" id="SignalP"/>
    </source>
</evidence>
<gene>
    <name evidence="2" type="ORF">DI53_1154</name>
</gene>